<keyword evidence="3" id="KW-1185">Reference proteome</keyword>
<proteinExistence type="predicted"/>
<reference evidence="2 3" key="2">
    <citation type="journal article" date="2018" name="Plant J.">
        <title>The Physcomitrella patens chromosome-scale assembly reveals moss genome structure and evolution.</title>
        <authorList>
            <person name="Lang D."/>
            <person name="Ullrich K.K."/>
            <person name="Murat F."/>
            <person name="Fuchs J."/>
            <person name="Jenkins J."/>
            <person name="Haas F.B."/>
            <person name="Piednoel M."/>
            <person name="Gundlach H."/>
            <person name="Van Bel M."/>
            <person name="Meyberg R."/>
            <person name="Vives C."/>
            <person name="Morata J."/>
            <person name="Symeonidi A."/>
            <person name="Hiss M."/>
            <person name="Muchero W."/>
            <person name="Kamisugi Y."/>
            <person name="Saleh O."/>
            <person name="Blanc G."/>
            <person name="Decker E.L."/>
            <person name="van Gessel N."/>
            <person name="Grimwood J."/>
            <person name="Hayes R.D."/>
            <person name="Graham S.W."/>
            <person name="Gunter L.E."/>
            <person name="McDaniel S.F."/>
            <person name="Hoernstein S.N.W."/>
            <person name="Larsson A."/>
            <person name="Li F.W."/>
            <person name="Perroud P.F."/>
            <person name="Phillips J."/>
            <person name="Ranjan P."/>
            <person name="Rokshar D.S."/>
            <person name="Rothfels C.J."/>
            <person name="Schneider L."/>
            <person name="Shu S."/>
            <person name="Stevenson D.W."/>
            <person name="Thummler F."/>
            <person name="Tillich M."/>
            <person name="Villarreal Aguilar J.C."/>
            <person name="Widiez T."/>
            <person name="Wong G.K."/>
            <person name="Wymore A."/>
            <person name="Zhang Y."/>
            <person name="Zimmer A.D."/>
            <person name="Quatrano R.S."/>
            <person name="Mayer K.F.X."/>
            <person name="Goodstein D."/>
            <person name="Casacuberta J.M."/>
            <person name="Vandepoele K."/>
            <person name="Reski R."/>
            <person name="Cuming A.C."/>
            <person name="Tuskan G.A."/>
            <person name="Maumus F."/>
            <person name="Salse J."/>
            <person name="Schmutz J."/>
            <person name="Rensing S.A."/>
        </authorList>
    </citation>
    <scope>NUCLEOTIDE SEQUENCE [LARGE SCALE GENOMIC DNA]</scope>
    <source>
        <strain evidence="2 3">cv. Gransden 2004</strain>
    </source>
</reference>
<protein>
    <submittedName>
        <fullName evidence="2">Uncharacterized protein</fullName>
    </submittedName>
</protein>
<name>A0A7I3ZE19_PHYPA</name>
<evidence type="ECO:0000313" key="2">
    <source>
        <dbReference type="EnsemblPlants" id="PAC:32945414.CDS.1"/>
    </source>
</evidence>
<evidence type="ECO:0000313" key="3">
    <source>
        <dbReference type="Proteomes" id="UP000006727"/>
    </source>
</evidence>
<accession>A0A7I3ZE19</accession>
<evidence type="ECO:0000256" key="1">
    <source>
        <dbReference type="SAM" id="Phobius"/>
    </source>
</evidence>
<keyword evidence="1" id="KW-1133">Transmembrane helix</keyword>
<feature type="transmembrane region" description="Helical" evidence="1">
    <location>
        <begin position="32"/>
        <end position="50"/>
    </location>
</feature>
<organism evidence="2 3">
    <name type="scientific">Physcomitrium patens</name>
    <name type="common">Spreading-leaved earth moss</name>
    <name type="synonym">Physcomitrella patens</name>
    <dbReference type="NCBI Taxonomy" id="3218"/>
    <lineage>
        <taxon>Eukaryota</taxon>
        <taxon>Viridiplantae</taxon>
        <taxon>Streptophyta</taxon>
        <taxon>Embryophyta</taxon>
        <taxon>Bryophyta</taxon>
        <taxon>Bryophytina</taxon>
        <taxon>Bryopsida</taxon>
        <taxon>Funariidae</taxon>
        <taxon>Funariales</taxon>
        <taxon>Funariaceae</taxon>
        <taxon>Physcomitrium</taxon>
    </lineage>
</organism>
<keyword evidence="1" id="KW-0812">Transmembrane</keyword>
<reference evidence="2" key="3">
    <citation type="submission" date="2020-12" db="UniProtKB">
        <authorList>
            <consortium name="EnsemblPlants"/>
        </authorList>
    </citation>
    <scope>IDENTIFICATION</scope>
</reference>
<keyword evidence="1" id="KW-0472">Membrane</keyword>
<reference evidence="2 3" key="1">
    <citation type="journal article" date="2008" name="Science">
        <title>The Physcomitrella genome reveals evolutionary insights into the conquest of land by plants.</title>
        <authorList>
            <person name="Rensing S."/>
            <person name="Lang D."/>
            <person name="Zimmer A."/>
            <person name="Terry A."/>
            <person name="Salamov A."/>
            <person name="Shapiro H."/>
            <person name="Nishiyama T."/>
            <person name="Perroud P.-F."/>
            <person name="Lindquist E."/>
            <person name="Kamisugi Y."/>
            <person name="Tanahashi T."/>
            <person name="Sakakibara K."/>
            <person name="Fujita T."/>
            <person name="Oishi K."/>
            <person name="Shin-I T."/>
            <person name="Kuroki Y."/>
            <person name="Toyoda A."/>
            <person name="Suzuki Y."/>
            <person name="Hashimoto A."/>
            <person name="Yamaguchi K."/>
            <person name="Sugano A."/>
            <person name="Kohara Y."/>
            <person name="Fujiyama A."/>
            <person name="Anterola A."/>
            <person name="Aoki S."/>
            <person name="Ashton N."/>
            <person name="Barbazuk W.B."/>
            <person name="Barker E."/>
            <person name="Bennetzen J."/>
            <person name="Bezanilla M."/>
            <person name="Blankenship R."/>
            <person name="Cho S.H."/>
            <person name="Dutcher S."/>
            <person name="Estelle M."/>
            <person name="Fawcett J.A."/>
            <person name="Gundlach H."/>
            <person name="Hanada K."/>
            <person name="Heyl A."/>
            <person name="Hicks K.A."/>
            <person name="Hugh J."/>
            <person name="Lohr M."/>
            <person name="Mayer K."/>
            <person name="Melkozernov A."/>
            <person name="Murata T."/>
            <person name="Nelson D."/>
            <person name="Pils B."/>
            <person name="Prigge M."/>
            <person name="Reiss B."/>
            <person name="Renner T."/>
            <person name="Rombauts S."/>
            <person name="Rushton P."/>
            <person name="Sanderfoot A."/>
            <person name="Schween G."/>
            <person name="Shiu S.-H."/>
            <person name="Stueber K."/>
            <person name="Theodoulou F.L."/>
            <person name="Tu H."/>
            <person name="Van de Peer Y."/>
            <person name="Verrier P.J."/>
            <person name="Waters E."/>
            <person name="Wood A."/>
            <person name="Yang L."/>
            <person name="Cove D."/>
            <person name="Cuming A."/>
            <person name="Hasebe M."/>
            <person name="Lucas S."/>
            <person name="Mishler D.B."/>
            <person name="Reski R."/>
            <person name="Grigoriev I."/>
            <person name="Quatrano R.S."/>
            <person name="Boore J.L."/>
        </authorList>
    </citation>
    <scope>NUCLEOTIDE SEQUENCE [LARGE SCALE GENOMIC DNA]</scope>
    <source>
        <strain evidence="2 3">cv. Gransden 2004</strain>
    </source>
</reference>
<dbReference type="EnsemblPlants" id="Pp3c20_10400V3.2">
    <property type="protein sequence ID" value="PAC:32945414.CDS.1"/>
    <property type="gene ID" value="Pp3c20_10400"/>
</dbReference>
<dbReference type="EMBL" id="ABEU02000020">
    <property type="status" value="NOT_ANNOTATED_CDS"/>
    <property type="molecule type" value="Genomic_DNA"/>
</dbReference>
<dbReference type="AlphaFoldDB" id="A0A7I3ZE19"/>
<dbReference type="Gramene" id="Pp3c20_10400V3.2">
    <property type="protein sequence ID" value="PAC:32945414.CDS.1"/>
    <property type="gene ID" value="Pp3c20_10400"/>
</dbReference>
<dbReference type="Proteomes" id="UP000006727">
    <property type="component" value="Chromosome 20"/>
</dbReference>
<sequence length="52" mass="6202">MIYQKYLESVIEKATQFHEINDLILRFEVLPIFPHFTIAFLVKLFGNVSFKL</sequence>